<keyword evidence="3" id="KW-1185">Reference proteome</keyword>
<evidence type="ECO:0000256" key="1">
    <source>
        <dbReference type="SAM" id="MobiDB-lite"/>
    </source>
</evidence>
<accession>A0A8S4BIN9</accession>
<name>A0A8S4BIN9_9TELE</name>
<proteinExistence type="predicted"/>
<dbReference type="EMBL" id="CAJRST010022223">
    <property type="protein sequence ID" value="CAG5957823.1"/>
    <property type="molecule type" value="Genomic_DNA"/>
</dbReference>
<organism evidence="2 3">
    <name type="scientific">Menidia menidia</name>
    <name type="common">Atlantic silverside</name>
    <dbReference type="NCBI Taxonomy" id="238744"/>
    <lineage>
        <taxon>Eukaryota</taxon>
        <taxon>Metazoa</taxon>
        <taxon>Chordata</taxon>
        <taxon>Craniata</taxon>
        <taxon>Vertebrata</taxon>
        <taxon>Euteleostomi</taxon>
        <taxon>Actinopterygii</taxon>
        <taxon>Neopterygii</taxon>
        <taxon>Teleostei</taxon>
        <taxon>Neoteleostei</taxon>
        <taxon>Acanthomorphata</taxon>
        <taxon>Ovalentaria</taxon>
        <taxon>Atherinomorphae</taxon>
        <taxon>Atheriniformes</taxon>
        <taxon>Atherinopsidae</taxon>
        <taxon>Menidiinae</taxon>
        <taxon>Menidia</taxon>
    </lineage>
</organism>
<dbReference type="AlphaFoldDB" id="A0A8S4BIN9"/>
<evidence type="ECO:0000313" key="3">
    <source>
        <dbReference type="Proteomes" id="UP000677803"/>
    </source>
</evidence>
<comment type="caution">
    <text evidence="2">The sequence shown here is derived from an EMBL/GenBank/DDBJ whole genome shotgun (WGS) entry which is preliminary data.</text>
</comment>
<reference evidence="2" key="1">
    <citation type="submission" date="2021-05" db="EMBL/GenBank/DDBJ databases">
        <authorList>
            <person name="Tigano A."/>
        </authorList>
    </citation>
    <scope>NUCLEOTIDE SEQUENCE</scope>
</reference>
<gene>
    <name evidence="2" type="ORF">MMEN_LOCUS14717</name>
</gene>
<protein>
    <submittedName>
        <fullName evidence="2">(Atlantic silverside) hypothetical protein</fullName>
    </submittedName>
</protein>
<sequence length="188" mass="20476">MENSVNHPQSPESSGNIRDVLEEFLPSDIKNSHDPRWPEKMLMTCSPHCSSFPSDTGYACQQREQHAETFGALQRPTDVAPIISYTSACTLPGCPTPGRLLPSSQPSAVAKVSVYALPGSGAARVSYISARHGGGATARVDFGSPVFLELWGHSGRTRLLRQRRSQEYNLAASSERRGGHNRAQKNSR</sequence>
<feature type="compositionally biased region" description="Basic residues" evidence="1">
    <location>
        <begin position="179"/>
        <end position="188"/>
    </location>
</feature>
<evidence type="ECO:0000313" key="2">
    <source>
        <dbReference type="EMBL" id="CAG5957823.1"/>
    </source>
</evidence>
<dbReference type="Proteomes" id="UP000677803">
    <property type="component" value="Unassembled WGS sequence"/>
</dbReference>
<feature type="region of interest" description="Disordered" evidence="1">
    <location>
        <begin position="168"/>
        <end position="188"/>
    </location>
</feature>